<dbReference type="RefSeq" id="WP_150643635.1">
    <property type="nucleotide sequence ID" value="NZ_CABVHQ010000039.1"/>
</dbReference>
<proteinExistence type="predicted"/>
<evidence type="ECO:0008006" key="4">
    <source>
        <dbReference type="Google" id="ProtNLM"/>
    </source>
</evidence>
<sequence precursor="true">MNNNNKICHANLRRGLLASAILAGLGITPVQALEIDTGNEDLSVRFDNTLKLNYAQRVESANSKLANAWNNNDGNRNFSSGSAVSQRVDLLSELDVVFKQKAGFRVSANSWYDHAYDNVGSANPATNQLNHGVPDSRHISGYAERYYNGPSAEILDAFVFGSTEIGEESLLSAKLGSHTQYWGESILAFAHGNSYGQSGLDISKALAVPGTEAKELFIPRNQLSTSLTLNPELTLGAQYFLDWDPSRLPESGTYLGFNDGIQNGGHNLSLIGGLNPFFGAPGPIGANQFLRLSNGHTFTPDDRGDFGLMAKWSPEWLDGTLGFYYRNTSDILPNLALQPTAVGPAQLISGNIGSYNQFYVDDIDIYGISLSKSIAGVSVGFDLNYRENMPLASIAGTVSPAAAAAGLPGFISRFDGENAVARGNTVHAVLNGLTTFGDTPIWDSSSLLVELAYSRWLDVTDNKQLFKGEDWYRGVDKVTKDNYVLGVNFNPTWFQVFPGVDMYMPMSYNVGLQGNSAVQLGGNEDSGSYSVGVGFDVHNQYRFDLKYVDNFGPFDTCDSAGTTPAGGTQGAGAAPGANGMYNCAPGQTTAFAGTQPQLKDRGMVTATFKTTFGSKRCLITGETP</sequence>
<organism evidence="2 3">
    <name type="scientific">Pseudomonas fluorescens</name>
    <dbReference type="NCBI Taxonomy" id="294"/>
    <lineage>
        <taxon>Bacteria</taxon>
        <taxon>Pseudomonadati</taxon>
        <taxon>Pseudomonadota</taxon>
        <taxon>Gammaproteobacteria</taxon>
        <taxon>Pseudomonadales</taxon>
        <taxon>Pseudomonadaceae</taxon>
        <taxon>Pseudomonas</taxon>
    </lineage>
</organism>
<dbReference type="EMBL" id="CABVHQ010000039">
    <property type="protein sequence ID" value="VVO15500.1"/>
    <property type="molecule type" value="Genomic_DNA"/>
</dbReference>
<name>A0A5E7DDQ4_PSEFL</name>
<dbReference type="Pfam" id="PF06980">
    <property type="entry name" value="DUF1302"/>
    <property type="match status" value="1"/>
</dbReference>
<accession>A0A5E7DDQ4</accession>
<feature type="signal peptide" evidence="1">
    <location>
        <begin position="1"/>
        <end position="32"/>
    </location>
</feature>
<dbReference type="OrthoDB" id="7052179at2"/>
<keyword evidence="1" id="KW-0732">Signal</keyword>
<gene>
    <name evidence="2" type="ORF">PS691_03763</name>
</gene>
<dbReference type="AlphaFoldDB" id="A0A5E7DDQ4"/>
<feature type="chain" id="PRO_5023017262" description="DUF1302 domain-containing protein" evidence="1">
    <location>
        <begin position="33"/>
        <end position="624"/>
    </location>
</feature>
<reference evidence="2 3" key="1">
    <citation type="submission" date="2019-09" db="EMBL/GenBank/DDBJ databases">
        <authorList>
            <person name="Chandra G."/>
            <person name="Truman W A."/>
        </authorList>
    </citation>
    <scope>NUCLEOTIDE SEQUENCE [LARGE SCALE GENOMIC DNA]</scope>
    <source>
        <strain evidence="2">PS691</strain>
    </source>
</reference>
<evidence type="ECO:0000313" key="2">
    <source>
        <dbReference type="EMBL" id="VVO15500.1"/>
    </source>
</evidence>
<dbReference type="InterPro" id="IPR010727">
    <property type="entry name" value="DUF1302"/>
</dbReference>
<evidence type="ECO:0000313" key="3">
    <source>
        <dbReference type="Proteomes" id="UP000337909"/>
    </source>
</evidence>
<evidence type="ECO:0000256" key="1">
    <source>
        <dbReference type="SAM" id="SignalP"/>
    </source>
</evidence>
<protein>
    <recommendedName>
        <fullName evidence="4">DUF1302 domain-containing protein</fullName>
    </recommendedName>
</protein>
<dbReference type="Proteomes" id="UP000337909">
    <property type="component" value="Unassembled WGS sequence"/>
</dbReference>